<sequence length="168" mass="18617">MIFLTIGTQGPFDRLVLAVDAWCKTKGRGAEIFGQIARPKPGCEPNHFDWVERLDPAEFNRRFAEASLIISHAGMGTIISALEAGKQIVVMPRRFDLGEHRNDHQIATVNQLSTRPGVFVARDETELGARIDQALAATRSAGPPKLSRFADPRFTSALRKLILQPDEQ</sequence>
<dbReference type="SUPFAM" id="SSF53756">
    <property type="entry name" value="UDP-Glycosyltransferase/glycogen phosphorylase"/>
    <property type="match status" value="1"/>
</dbReference>
<dbReference type="Gene3D" id="3.40.50.2000">
    <property type="entry name" value="Glycogen Phosphorylase B"/>
    <property type="match status" value="1"/>
</dbReference>
<feature type="domain" description="Glycosyl transferase family 28 C-terminal" evidence="1">
    <location>
        <begin position="2"/>
        <end position="114"/>
    </location>
</feature>
<evidence type="ECO:0000259" key="1">
    <source>
        <dbReference type="Pfam" id="PF04101"/>
    </source>
</evidence>
<dbReference type="EMBL" id="JASNJE010000025">
    <property type="protein sequence ID" value="MDK3074845.1"/>
    <property type="molecule type" value="Genomic_DNA"/>
</dbReference>
<organism evidence="2 3">
    <name type="scientific">Sedimentitalea xiamensis</name>
    <dbReference type="NCBI Taxonomy" id="3050037"/>
    <lineage>
        <taxon>Bacteria</taxon>
        <taxon>Pseudomonadati</taxon>
        <taxon>Pseudomonadota</taxon>
        <taxon>Alphaproteobacteria</taxon>
        <taxon>Rhodobacterales</taxon>
        <taxon>Paracoccaceae</taxon>
        <taxon>Sedimentitalea</taxon>
    </lineage>
</organism>
<comment type="caution">
    <text evidence="2">The sequence shown here is derived from an EMBL/GenBank/DDBJ whole genome shotgun (WGS) entry which is preliminary data.</text>
</comment>
<evidence type="ECO:0000313" key="2">
    <source>
        <dbReference type="EMBL" id="MDK3074845.1"/>
    </source>
</evidence>
<keyword evidence="3" id="KW-1185">Reference proteome</keyword>
<proteinExistence type="predicted"/>
<evidence type="ECO:0000313" key="3">
    <source>
        <dbReference type="Proteomes" id="UP001227126"/>
    </source>
</evidence>
<name>A0ABT7FI85_9RHOB</name>
<gene>
    <name evidence="2" type="ORF">QO034_17290</name>
</gene>
<dbReference type="Pfam" id="PF04101">
    <property type="entry name" value="Glyco_tran_28_C"/>
    <property type="match status" value="1"/>
</dbReference>
<accession>A0ABT7FI85</accession>
<dbReference type="RefSeq" id="WP_284486776.1">
    <property type="nucleotide sequence ID" value="NZ_JASNJE010000025.1"/>
</dbReference>
<dbReference type="Proteomes" id="UP001227126">
    <property type="component" value="Unassembled WGS sequence"/>
</dbReference>
<protein>
    <submittedName>
        <fullName evidence="2">Glycosyltransferase</fullName>
    </submittedName>
</protein>
<dbReference type="InterPro" id="IPR007235">
    <property type="entry name" value="Glyco_trans_28_C"/>
</dbReference>
<reference evidence="2 3" key="1">
    <citation type="submission" date="2023-05" db="EMBL/GenBank/DDBJ databases">
        <title>Sedimentitalea sp. nov. JM2-8.</title>
        <authorList>
            <person name="Huang J."/>
        </authorList>
    </citation>
    <scope>NUCLEOTIDE SEQUENCE [LARGE SCALE GENOMIC DNA]</scope>
    <source>
        <strain evidence="2 3">JM2-8</strain>
    </source>
</reference>